<sequence>MNQENPTLTMIREFVALGRVEFDRPFTRDGYDSAQWKLTEGMTAPGPDGKPTEMNELLLRLLEPRAPYFDRLVLDALASGITQVVNLGAGYDDRSLRFRSPGVRFFELDLPHVIADKKRRLAATDFDTSAITLIEADLQTDSVGELLPAAGFDPGEPSLFLLEHVALFLESGAVSSLLASLAGQAASGSTLALTAEVHPQGTDSAALLATADETLFGGTSPLHTIMSRDTWMDVLKSAGWEVRDPTHVTAVDHFEVLVGGETAQVQTQFLTATA</sequence>
<dbReference type="NCBIfam" id="TIGR00027">
    <property type="entry name" value="mthyl_TIGR00027"/>
    <property type="match status" value="1"/>
</dbReference>
<evidence type="ECO:0000313" key="8">
    <source>
        <dbReference type="Proteomes" id="UP001589709"/>
    </source>
</evidence>
<dbReference type="Gene3D" id="3.40.50.150">
    <property type="entry name" value="Vaccinia Virus protein VP39"/>
    <property type="match status" value="1"/>
</dbReference>
<comment type="caution">
    <text evidence="7">The sequence shown here is derived from an EMBL/GenBank/DDBJ whole genome shotgun (WGS) entry which is preliminary data.</text>
</comment>
<comment type="similarity">
    <text evidence="2 6">Belongs to the UPF0677 family.</text>
</comment>
<evidence type="ECO:0000256" key="2">
    <source>
        <dbReference type="ARBA" id="ARBA00008138"/>
    </source>
</evidence>
<dbReference type="PANTHER" id="PTHR43619">
    <property type="entry name" value="S-ADENOSYL-L-METHIONINE-DEPENDENT METHYLTRANSFERASE YKTD-RELATED"/>
    <property type="match status" value="1"/>
</dbReference>
<protein>
    <recommendedName>
        <fullName evidence="6">S-adenosyl-L-methionine-dependent methyltransferase</fullName>
        <ecNumber evidence="6">2.1.1.-</ecNumber>
    </recommendedName>
</protein>
<name>A0ABV5MZM0_9ACTN</name>
<evidence type="ECO:0000256" key="5">
    <source>
        <dbReference type="ARBA" id="ARBA00022691"/>
    </source>
</evidence>
<evidence type="ECO:0000313" key="7">
    <source>
        <dbReference type="EMBL" id="MFB9463462.1"/>
    </source>
</evidence>
<dbReference type="GO" id="GO:0032259">
    <property type="term" value="P:methylation"/>
    <property type="evidence" value="ECO:0007669"/>
    <property type="project" value="UniProtKB-KW"/>
</dbReference>
<dbReference type="InterPro" id="IPR007213">
    <property type="entry name" value="Ppm1/Ppm2/Tcmp"/>
</dbReference>
<comment type="function">
    <text evidence="1 6">Exhibits S-adenosyl-L-methionine-dependent methyltransferase activity.</text>
</comment>
<proteinExistence type="inferred from homology"/>
<keyword evidence="5 6" id="KW-0949">S-adenosyl-L-methionine</keyword>
<keyword evidence="8" id="KW-1185">Reference proteome</keyword>
<evidence type="ECO:0000256" key="1">
    <source>
        <dbReference type="ARBA" id="ARBA00003907"/>
    </source>
</evidence>
<dbReference type="SUPFAM" id="SSF53335">
    <property type="entry name" value="S-adenosyl-L-methionine-dependent methyltransferases"/>
    <property type="match status" value="1"/>
</dbReference>
<organism evidence="7 8">
    <name type="scientific">Streptomyces cinereospinus</name>
    <dbReference type="NCBI Taxonomy" id="285561"/>
    <lineage>
        <taxon>Bacteria</taxon>
        <taxon>Bacillati</taxon>
        <taxon>Actinomycetota</taxon>
        <taxon>Actinomycetes</taxon>
        <taxon>Kitasatosporales</taxon>
        <taxon>Streptomycetaceae</taxon>
        <taxon>Streptomyces</taxon>
    </lineage>
</organism>
<keyword evidence="3 6" id="KW-0489">Methyltransferase</keyword>
<dbReference type="Proteomes" id="UP001589709">
    <property type="component" value="Unassembled WGS sequence"/>
</dbReference>
<reference evidence="7 8" key="1">
    <citation type="submission" date="2024-09" db="EMBL/GenBank/DDBJ databases">
        <authorList>
            <person name="Sun Q."/>
            <person name="Mori K."/>
        </authorList>
    </citation>
    <scope>NUCLEOTIDE SEQUENCE [LARGE SCALE GENOMIC DNA]</scope>
    <source>
        <strain evidence="7 8">JCM 6917</strain>
    </source>
</reference>
<accession>A0ABV5MZM0</accession>
<dbReference type="GO" id="GO:0008168">
    <property type="term" value="F:methyltransferase activity"/>
    <property type="evidence" value="ECO:0007669"/>
    <property type="project" value="UniProtKB-KW"/>
</dbReference>
<dbReference type="EMBL" id="JBHMCY010000018">
    <property type="protein sequence ID" value="MFB9463462.1"/>
    <property type="molecule type" value="Genomic_DNA"/>
</dbReference>
<dbReference type="RefSeq" id="WP_381345634.1">
    <property type="nucleotide sequence ID" value="NZ_JBHMCY010000018.1"/>
</dbReference>
<dbReference type="PANTHER" id="PTHR43619:SF2">
    <property type="entry name" value="S-ADENOSYL-L-METHIONINE-DEPENDENT METHYLTRANSFERASES SUPERFAMILY PROTEIN"/>
    <property type="match status" value="1"/>
</dbReference>
<evidence type="ECO:0000256" key="6">
    <source>
        <dbReference type="RuleBase" id="RU362030"/>
    </source>
</evidence>
<dbReference type="EC" id="2.1.1.-" evidence="6"/>
<keyword evidence="4" id="KW-0808">Transferase</keyword>
<dbReference type="InterPro" id="IPR011610">
    <property type="entry name" value="SAM_mthyl_Trfase_ML2640-like"/>
</dbReference>
<evidence type="ECO:0000256" key="4">
    <source>
        <dbReference type="ARBA" id="ARBA00022679"/>
    </source>
</evidence>
<dbReference type="Pfam" id="PF04072">
    <property type="entry name" value="LCM"/>
    <property type="match status" value="1"/>
</dbReference>
<evidence type="ECO:0000256" key="3">
    <source>
        <dbReference type="ARBA" id="ARBA00022603"/>
    </source>
</evidence>
<dbReference type="InterPro" id="IPR029063">
    <property type="entry name" value="SAM-dependent_MTases_sf"/>
</dbReference>
<gene>
    <name evidence="7" type="ORF">ACFF45_12275</name>
</gene>